<dbReference type="PANTHER" id="PTHR38166:SF1">
    <property type="entry name" value="C2H2-TYPE DOMAIN-CONTAINING PROTEIN"/>
    <property type="match status" value="1"/>
</dbReference>
<gene>
    <name evidence="2" type="ORF">QBC38DRAFT_547716</name>
</gene>
<organism evidence="2 3">
    <name type="scientific">Podospora fimiseda</name>
    <dbReference type="NCBI Taxonomy" id="252190"/>
    <lineage>
        <taxon>Eukaryota</taxon>
        <taxon>Fungi</taxon>
        <taxon>Dikarya</taxon>
        <taxon>Ascomycota</taxon>
        <taxon>Pezizomycotina</taxon>
        <taxon>Sordariomycetes</taxon>
        <taxon>Sordariomycetidae</taxon>
        <taxon>Sordariales</taxon>
        <taxon>Podosporaceae</taxon>
        <taxon>Podospora</taxon>
    </lineage>
</organism>
<feature type="region of interest" description="Disordered" evidence="1">
    <location>
        <begin position="98"/>
        <end position="131"/>
    </location>
</feature>
<sequence>MPRHSDSSAPEKTRRRRGGATTLNKSSYSARMLACPFTKFDKQLYRSCRFMTFRQNADLRVHFKRCHLQPPFCSICKQTFDGADGRKLLQAHLQQRPASCQPSYDDSDPPGITPEQCDMMGLSKQRESRSVTPEERVQGWYNMWDILFPGNARPASIYHENSELSERVAESRETFFGGGAVTRRIEALLHDENTRSFLPGGGGFGDSSSVRDFVYHCVTVIFDDFESHLVHHGGGGRATSATPQTSNRSPPTGRRSRSEVIAATGGMYPSAGYATAGVAPSGYLDPHSGAAASPFSGASSYLSEPHQQVFGWASPSAHGTVTPAASVTEHDAGLESLSLDHVPGAPGSFGWMVTEAEQQATRSYSVGGSFTGGIPYHTYAYPGEHVEDEYE</sequence>
<comment type="caution">
    <text evidence="2">The sequence shown here is derived from an EMBL/GenBank/DDBJ whole genome shotgun (WGS) entry which is preliminary data.</text>
</comment>
<feature type="region of interest" description="Disordered" evidence="1">
    <location>
        <begin position="1"/>
        <end position="24"/>
    </location>
</feature>
<evidence type="ECO:0000313" key="2">
    <source>
        <dbReference type="EMBL" id="KAK4224384.1"/>
    </source>
</evidence>
<dbReference type="EMBL" id="MU865394">
    <property type="protein sequence ID" value="KAK4224384.1"/>
    <property type="molecule type" value="Genomic_DNA"/>
</dbReference>
<reference evidence="2" key="1">
    <citation type="journal article" date="2023" name="Mol. Phylogenet. Evol.">
        <title>Genome-scale phylogeny and comparative genomics of the fungal order Sordariales.</title>
        <authorList>
            <person name="Hensen N."/>
            <person name="Bonometti L."/>
            <person name="Westerberg I."/>
            <person name="Brannstrom I.O."/>
            <person name="Guillou S."/>
            <person name="Cros-Aarteil S."/>
            <person name="Calhoun S."/>
            <person name="Haridas S."/>
            <person name="Kuo A."/>
            <person name="Mondo S."/>
            <person name="Pangilinan J."/>
            <person name="Riley R."/>
            <person name="LaButti K."/>
            <person name="Andreopoulos B."/>
            <person name="Lipzen A."/>
            <person name="Chen C."/>
            <person name="Yan M."/>
            <person name="Daum C."/>
            <person name="Ng V."/>
            <person name="Clum A."/>
            <person name="Steindorff A."/>
            <person name="Ohm R.A."/>
            <person name="Martin F."/>
            <person name="Silar P."/>
            <person name="Natvig D.O."/>
            <person name="Lalanne C."/>
            <person name="Gautier V."/>
            <person name="Ament-Velasquez S.L."/>
            <person name="Kruys A."/>
            <person name="Hutchinson M.I."/>
            <person name="Powell A.J."/>
            <person name="Barry K."/>
            <person name="Miller A.N."/>
            <person name="Grigoriev I.V."/>
            <person name="Debuchy R."/>
            <person name="Gladieux P."/>
            <person name="Hiltunen Thoren M."/>
            <person name="Johannesson H."/>
        </authorList>
    </citation>
    <scope>NUCLEOTIDE SEQUENCE</scope>
    <source>
        <strain evidence="2">CBS 990.96</strain>
    </source>
</reference>
<accession>A0AAN7BJG6</accession>
<feature type="region of interest" description="Disordered" evidence="1">
    <location>
        <begin position="232"/>
        <end position="258"/>
    </location>
</feature>
<dbReference type="Proteomes" id="UP001301958">
    <property type="component" value="Unassembled WGS sequence"/>
</dbReference>
<feature type="compositionally biased region" description="Basic and acidic residues" evidence="1">
    <location>
        <begin position="1"/>
        <end position="12"/>
    </location>
</feature>
<keyword evidence="3" id="KW-1185">Reference proteome</keyword>
<evidence type="ECO:0000256" key="1">
    <source>
        <dbReference type="SAM" id="MobiDB-lite"/>
    </source>
</evidence>
<evidence type="ECO:0008006" key="4">
    <source>
        <dbReference type="Google" id="ProtNLM"/>
    </source>
</evidence>
<dbReference type="PANTHER" id="PTHR38166">
    <property type="entry name" value="C2H2-TYPE DOMAIN-CONTAINING PROTEIN-RELATED"/>
    <property type="match status" value="1"/>
</dbReference>
<reference evidence="2" key="2">
    <citation type="submission" date="2023-05" db="EMBL/GenBank/DDBJ databases">
        <authorList>
            <consortium name="Lawrence Berkeley National Laboratory"/>
            <person name="Steindorff A."/>
            <person name="Hensen N."/>
            <person name="Bonometti L."/>
            <person name="Westerberg I."/>
            <person name="Brannstrom I.O."/>
            <person name="Guillou S."/>
            <person name="Cros-Aarteil S."/>
            <person name="Calhoun S."/>
            <person name="Haridas S."/>
            <person name="Kuo A."/>
            <person name="Mondo S."/>
            <person name="Pangilinan J."/>
            <person name="Riley R."/>
            <person name="Labutti K."/>
            <person name="Andreopoulos B."/>
            <person name="Lipzen A."/>
            <person name="Chen C."/>
            <person name="Yanf M."/>
            <person name="Daum C."/>
            <person name="Ng V."/>
            <person name="Clum A."/>
            <person name="Ohm R."/>
            <person name="Martin F."/>
            <person name="Silar P."/>
            <person name="Natvig D."/>
            <person name="Lalanne C."/>
            <person name="Gautier V."/>
            <person name="Ament-Velasquez S.L."/>
            <person name="Kruys A."/>
            <person name="Hutchinson M.I."/>
            <person name="Powell A.J."/>
            <person name="Barry K."/>
            <person name="Miller A.N."/>
            <person name="Grigoriev I.V."/>
            <person name="Debuchy R."/>
            <person name="Gladieux P."/>
            <person name="Thoren M.H."/>
            <person name="Johannesson H."/>
        </authorList>
    </citation>
    <scope>NUCLEOTIDE SEQUENCE</scope>
    <source>
        <strain evidence="2">CBS 990.96</strain>
    </source>
</reference>
<evidence type="ECO:0000313" key="3">
    <source>
        <dbReference type="Proteomes" id="UP001301958"/>
    </source>
</evidence>
<feature type="compositionally biased region" description="Polar residues" evidence="1">
    <location>
        <begin position="239"/>
        <end position="250"/>
    </location>
</feature>
<name>A0AAN7BJG6_9PEZI</name>
<proteinExistence type="predicted"/>
<dbReference type="AlphaFoldDB" id="A0AAN7BJG6"/>
<protein>
    <recommendedName>
        <fullName evidence="4">C2H2-type domain-containing protein</fullName>
    </recommendedName>
</protein>